<dbReference type="PhylomeDB" id="O44768"/>
<dbReference type="InterPro" id="IPR054708">
    <property type="entry name" value="MTPAP-like_central"/>
</dbReference>
<evidence type="ECO:0000259" key="7">
    <source>
        <dbReference type="Pfam" id="PF22600"/>
    </source>
</evidence>
<dbReference type="GO" id="GO:1990817">
    <property type="term" value="F:poly(A) RNA polymerase activity"/>
    <property type="evidence" value="ECO:0007669"/>
    <property type="project" value="UniProtKB-ARBA"/>
</dbReference>
<sequence>MSQPNKDQRSPEDIDFKVKANPKAFHKFNGKFQRVLRDHEDDFNILSISMQDHFDTTKQPKEEFGKKMDWCYQLKNIISKNNPTWLFNIVPTGSTVTGLATKNSDLDVAIHIPQAARVLEQEERGRNITDDERQASWREIQLEILQIVRLNLQNDEQINSRINWEHGIQLVQAQIQILKVMTVDGIDCDISVVMDRFLSSMHNSFLIRHLAHIDGRFAPLCAIVKQWAASTKVKDPKDGGFNSYALVLLVIHFLQCGTFPPILPNLQEIFKKDNFIAWDDKVYPSILNFGAPLPKPLPRIAPNNAPLARLFIEFLYYYSMFNFKENYIGARPVMVMDRRTSQNNMVRSSTNKEVCIQDPFDEHNPGRTVRTLNRIKDVMRSTYQKFLPVEGSEFTFPTLDDIINMSPEVPKPSRAEVRNFRAEATEVNRVGLGVYCRNSFV</sequence>
<evidence type="ECO:0000256" key="1">
    <source>
        <dbReference type="ARBA" id="ARBA00001936"/>
    </source>
</evidence>
<dbReference type="CTD" id="187005"/>
<dbReference type="Gene3D" id="3.30.460.10">
    <property type="entry name" value="Beta Polymerase, domain 2"/>
    <property type="match status" value="1"/>
</dbReference>
<dbReference type="GO" id="GO:0009792">
    <property type="term" value="P:embryo development ending in birth or egg hatching"/>
    <property type="evidence" value="ECO:0000315"/>
    <property type="project" value="WormBase"/>
</dbReference>
<evidence type="ECO:0007829" key="11">
    <source>
        <dbReference type="PeptideAtlas" id="O44768"/>
    </source>
</evidence>
<evidence type="ECO:0000256" key="3">
    <source>
        <dbReference type="ARBA" id="ARBA00022679"/>
    </source>
</evidence>
<dbReference type="STRING" id="6239.K04F10.6a.1"/>
<dbReference type="AGR" id="WB:WBGene00003499"/>
<dbReference type="SMR" id="O44768"/>
<evidence type="ECO:0000256" key="2">
    <source>
        <dbReference type="ARBA" id="ARBA00001946"/>
    </source>
</evidence>
<dbReference type="Proteomes" id="UP000001940">
    <property type="component" value="Chromosome I"/>
</dbReference>
<dbReference type="GO" id="GO:1990633">
    <property type="term" value="C:mutator focus"/>
    <property type="evidence" value="ECO:0000314"/>
    <property type="project" value="WormBase"/>
</dbReference>
<dbReference type="Pfam" id="PF22600">
    <property type="entry name" value="MTPAP-like_central"/>
    <property type="match status" value="1"/>
</dbReference>
<proteinExistence type="evidence at protein level"/>
<dbReference type="PANTHER" id="PTHR12271:SF128">
    <property type="entry name" value="PAP-ASSOCIATED DOMAIN-CONTAINING PROTEIN"/>
    <property type="match status" value="1"/>
</dbReference>
<keyword evidence="11" id="KW-1267">Proteomics identification</keyword>
<evidence type="ECO:0000256" key="5">
    <source>
        <dbReference type="ARBA" id="ARBA00022842"/>
    </source>
</evidence>
<dbReference type="Pfam" id="PF03828">
    <property type="entry name" value="PAP_assoc"/>
    <property type="match status" value="1"/>
</dbReference>
<dbReference type="SUPFAM" id="SSF81301">
    <property type="entry name" value="Nucleotidyltransferase"/>
    <property type="match status" value="1"/>
</dbReference>
<dbReference type="DIP" id="DIP-27246N"/>
<dbReference type="PeptideAtlas" id="O44768"/>
<name>O44768_CAEEL</name>
<organism evidence="8 9">
    <name type="scientific">Caenorhabditis elegans</name>
    <dbReference type="NCBI Taxonomy" id="6239"/>
    <lineage>
        <taxon>Eukaryota</taxon>
        <taxon>Metazoa</taxon>
        <taxon>Ecdysozoa</taxon>
        <taxon>Nematoda</taxon>
        <taxon>Chromadorea</taxon>
        <taxon>Rhabditida</taxon>
        <taxon>Rhabditina</taxon>
        <taxon>Rhabditomorpha</taxon>
        <taxon>Rhabditoidea</taxon>
        <taxon>Rhabditidae</taxon>
        <taxon>Peloderinae</taxon>
        <taxon>Caenorhabditis</taxon>
    </lineage>
</organism>
<dbReference type="OMA" id="TWLFNIV"/>
<dbReference type="Bgee" id="WBGene00003499">
    <property type="expression patterns" value="Expressed in germ line (C elegans) and 4 other cell types or tissues"/>
</dbReference>
<evidence type="ECO:0000313" key="10">
    <source>
        <dbReference type="WormBase" id="K04F10.6"/>
    </source>
</evidence>
<dbReference type="ExpressionAtlas" id="O44768">
    <property type="expression patterns" value="baseline and differential"/>
</dbReference>
<dbReference type="PANTHER" id="PTHR12271">
    <property type="entry name" value="POLY A POLYMERASE CID PAP -RELATED"/>
    <property type="match status" value="1"/>
</dbReference>
<dbReference type="SUPFAM" id="SSF81631">
    <property type="entry name" value="PAP/OAS1 substrate-binding domain"/>
    <property type="match status" value="1"/>
</dbReference>
<dbReference type="WormBase" id="K04F10.6">
    <property type="protein sequence ID" value="CE11740"/>
    <property type="gene ID" value="WBGene00003499"/>
    <property type="gene designation" value="rde-3"/>
</dbReference>
<dbReference type="PIR" id="H87803">
    <property type="entry name" value="H87803"/>
</dbReference>
<keyword evidence="9" id="KW-1185">Reference proteome</keyword>
<reference evidence="8 9" key="1">
    <citation type="journal article" date="1998" name="Science">
        <title>Genome sequence of the nematode C. elegans: a platform for investigating biology.</title>
        <authorList>
            <consortium name="The C. elegans sequencing consortium"/>
            <person name="Sulson J.E."/>
            <person name="Waterston R."/>
        </authorList>
    </citation>
    <scope>NUCLEOTIDE SEQUENCE [LARGE SCALE GENOMIC DNA]</scope>
    <source>
        <strain evidence="8 9">Bristol N2</strain>
    </source>
</reference>
<dbReference type="GO" id="GO:0035194">
    <property type="term" value="P:regulatory ncRNA-mediated post-transcriptional gene silencing"/>
    <property type="evidence" value="ECO:0000315"/>
    <property type="project" value="WormBase"/>
</dbReference>
<dbReference type="InterPro" id="IPR043519">
    <property type="entry name" value="NT_sf"/>
</dbReference>
<dbReference type="InterPro" id="IPR002058">
    <property type="entry name" value="PAP_assoc"/>
</dbReference>
<dbReference type="PaxDb" id="6239-K04F10.6a"/>
<evidence type="ECO:0000313" key="8">
    <source>
        <dbReference type="EMBL" id="CCD70041.1"/>
    </source>
</evidence>
<dbReference type="AlphaFoldDB" id="O44768"/>
<dbReference type="KEGG" id="cel:CELE_K04F10.6"/>
<dbReference type="eggNOG" id="KOG2277">
    <property type="taxonomic scope" value="Eukaryota"/>
</dbReference>
<keyword evidence="3" id="KW-0808">Transferase</keyword>
<gene>
    <name evidence="8 10" type="primary">rde-3</name>
    <name evidence="8" type="ORF">CELE_K04F10.6</name>
    <name evidence="10" type="ORF">K04F10.6</name>
</gene>
<feature type="domain" description="PAP-associated" evidence="6">
    <location>
        <begin position="307"/>
        <end position="364"/>
    </location>
</feature>
<dbReference type="GO" id="GO:0050265">
    <property type="term" value="F:RNA uridylyltransferase activity"/>
    <property type="evidence" value="ECO:0000318"/>
    <property type="project" value="GO_Central"/>
</dbReference>
<dbReference type="UCSC" id="K04F10.6a">
    <property type="organism name" value="c. elegans"/>
</dbReference>
<dbReference type="GeneID" id="187005"/>
<evidence type="ECO:0000313" key="9">
    <source>
        <dbReference type="Proteomes" id="UP000001940"/>
    </source>
</evidence>
<accession>O44768</accession>
<feature type="domain" description="Poly(A) RNA polymerase mitochondrial-like central palm" evidence="7">
    <location>
        <begin position="46"/>
        <end position="193"/>
    </location>
</feature>
<dbReference type="EMBL" id="BX284601">
    <property type="protein sequence ID" value="CCD70041.1"/>
    <property type="molecule type" value="Genomic_DNA"/>
</dbReference>
<evidence type="ECO:0000259" key="6">
    <source>
        <dbReference type="Pfam" id="PF03828"/>
    </source>
</evidence>
<dbReference type="RefSeq" id="NP_491834.1">
    <property type="nucleotide sequence ID" value="NM_059433.8"/>
</dbReference>
<dbReference type="GO" id="GO:0031123">
    <property type="term" value="P:RNA 3'-end processing"/>
    <property type="evidence" value="ECO:0000318"/>
    <property type="project" value="GO_Central"/>
</dbReference>
<comment type="cofactor">
    <cofactor evidence="1">
        <name>Mn(2+)</name>
        <dbReference type="ChEBI" id="CHEBI:29035"/>
    </cofactor>
</comment>
<dbReference type="Gene3D" id="1.10.1410.10">
    <property type="match status" value="1"/>
</dbReference>
<evidence type="ECO:0000256" key="4">
    <source>
        <dbReference type="ARBA" id="ARBA00022723"/>
    </source>
</evidence>
<dbReference type="InParanoid" id="O44768"/>
<dbReference type="FunCoup" id="O44768">
    <property type="interactions" value="1453"/>
</dbReference>
<protein>
    <submittedName>
        <fullName evidence="8">PAP-associated domain-containing protein</fullName>
    </submittedName>
</protein>
<dbReference type="GO" id="GO:0045132">
    <property type="term" value="P:meiotic chromosome segregation"/>
    <property type="evidence" value="ECO:0000315"/>
    <property type="project" value="WormBase"/>
</dbReference>
<dbReference type="OrthoDB" id="2274644at2759"/>
<comment type="cofactor">
    <cofactor evidence="2">
        <name>Mg(2+)</name>
        <dbReference type="ChEBI" id="CHEBI:18420"/>
    </cofactor>
</comment>
<keyword evidence="5" id="KW-0460">Magnesium</keyword>
<dbReference type="GO" id="GO:0046872">
    <property type="term" value="F:metal ion binding"/>
    <property type="evidence" value="ECO:0007669"/>
    <property type="project" value="UniProtKB-KW"/>
</dbReference>
<keyword evidence="4" id="KW-0479">Metal-binding</keyword>